<keyword evidence="1" id="KW-0547">Nucleotide-binding</keyword>
<gene>
    <name evidence="6" type="ORF">LCGC14_0771370</name>
</gene>
<dbReference type="PANTHER" id="PTHR11361">
    <property type="entry name" value="DNA MISMATCH REPAIR PROTEIN MUTS FAMILY MEMBER"/>
    <property type="match status" value="1"/>
</dbReference>
<protein>
    <recommendedName>
        <fullName evidence="5">DNA mismatch repair proteins mutS family domain-containing protein</fullName>
    </recommendedName>
</protein>
<feature type="transmembrane region" description="Helical" evidence="4">
    <location>
        <begin position="245"/>
        <end position="262"/>
    </location>
</feature>
<comment type="caution">
    <text evidence="6">The sequence shown here is derived from an EMBL/GenBank/DDBJ whole genome shotgun (WGS) entry which is preliminary data.</text>
</comment>
<dbReference type="Gene3D" id="3.40.50.300">
    <property type="entry name" value="P-loop containing nucleotide triphosphate hydrolases"/>
    <property type="match status" value="1"/>
</dbReference>
<dbReference type="Gene3D" id="1.10.1420.10">
    <property type="match status" value="1"/>
</dbReference>
<dbReference type="PANTHER" id="PTHR11361:SF99">
    <property type="entry name" value="DNA MISMATCH REPAIR PROTEIN"/>
    <property type="match status" value="1"/>
</dbReference>
<keyword evidence="4" id="KW-1133">Transmembrane helix</keyword>
<sequence length="632" mass="72030">MTQRSILIYKFRDMKPYLNRIEKYETEIVALTKKSNILASLRLFVFVASIIVFIILIRNALFVPVSIFLFFFITAFILLVKRNREIDFARLHTTNLKEINESEILRERRSLEKFDAGQQYIDHDHPYSSDLDIFGAHSLFQLVNRTTTESGNELLGKWLTELPASGEIIERQEMIRDLSQKLDWRQRFQATGLRFINKRSDYKKLMAWTSAPTSILGHRTLYSIAAVTLSVLSLSALVFFVNSMISLNFLTGLLPLALILFVNNKIIKRLRPLTEDIVEIANNDLMTLKGYGALIDLVEKENFESEGLNHLKSKLTVNTYSAGKRIKELFRILEFSQQRVSNNVPIGGNLFYSIFNGFLLLDIHMIIETEKWKSKNRSNLNIWARTINEFEVLNSFAGFYYSNPEFVFPDISDDSDIVELEALGHPLIDADARVCNDYCSRRPTEIALITGSNMAGKTTFLRAVGINLVLAQIGAPCCAVRANVSHMRIFTSMRTQDSLREGVSSFRAELKRMEKLLNLMERNNNVFFLLDEIFKGTNSEDRHIGGFSLIDQIKGLSTSGIIATHDIELAKLAGNAGLVANYSFNSDIKSDEMTFSYRLNPGICKDFNASELMKLSGIKILSNWRNVRPNAH</sequence>
<evidence type="ECO:0000256" key="3">
    <source>
        <dbReference type="ARBA" id="ARBA00023125"/>
    </source>
</evidence>
<evidence type="ECO:0000256" key="4">
    <source>
        <dbReference type="SAM" id="Phobius"/>
    </source>
</evidence>
<dbReference type="GO" id="GO:0005829">
    <property type="term" value="C:cytosol"/>
    <property type="evidence" value="ECO:0007669"/>
    <property type="project" value="TreeGrafter"/>
</dbReference>
<dbReference type="GO" id="GO:0006298">
    <property type="term" value="P:mismatch repair"/>
    <property type="evidence" value="ECO:0007669"/>
    <property type="project" value="InterPro"/>
</dbReference>
<dbReference type="Pfam" id="PF00488">
    <property type="entry name" value="MutS_V"/>
    <property type="match status" value="1"/>
</dbReference>
<dbReference type="EMBL" id="LAZR01001951">
    <property type="protein sequence ID" value="KKN36670.1"/>
    <property type="molecule type" value="Genomic_DNA"/>
</dbReference>
<dbReference type="SUPFAM" id="SSF48334">
    <property type="entry name" value="DNA repair protein MutS, domain III"/>
    <property type="match status" value="1"/>
</dbReference>
<dbReference type="GO" id="GO:0140664">
    <property type="term" value="F:ATP-dependent DNA damage sensor activity"/>
    <property type="evidence" value="ECO:0007669"/>
    <property type="project" value="InterPro"/>
</dbReference>
<feature type="domain" description="DNA mismatch repair proteins mutS family" evidence="5">
    <location>
        <begin position="444"/>
        <end position="622"/>
    </location>
</feature>
<keyword evidence="3" id="KW-0238">DNA-binding</keyword>
<dbReference type="InterPro" id="IPR000432">
    <property type="entry name" value="DNA_mismatch_repair_MutS_C"/>
</dbReference>
<dbReference type="AlphaFoldDB" id="A0A0F9PYD1"/>
<dbReference type="SMART" id="SM00534">
    <property type="entry name" value="MUTSac"/>
    <property type="match status" value="1"/>
</dbReference>
<keyword evidence="4" id="KW-0812">Transmembrane</keyword>
<dbReference type="GO" id="GO:0030983">
    <property type="term" value="F:mismatched DNA binding"/>
    <property type="evidence" value="ECO:0007669"/>
    <property type="project" value="InterPro"/>
</dbReference>
<dbReference type="InterPro" id="IPR036187">
    <property type="entry name" value="DNA_mismatch_repair_MutS_sf"/>
</dbReference>
<dbReference type="GO" id="GO:0005524">
    <property type="term" value="F:ATP binding"/>
    <property type="evidence" value="ECO:0007669"/>
    <property type="project" value="UniProtKB-KW"/>
</dbReference>
<feature type="transmembrane region" description="Helical" evidence="4">
    <location>
        <begin position="37"/>
        <end position="55"/>
    </location>
</feature>
<evidence type="ECO:0000259" key="5">
    <source>
        <dbReference type="SMART" id="SM00534"/>
    </source>
</evidence>
<keyword evidence="2" id="KW-0067">ATP-binding</keyword>
<dbReference type="SUPFAM" id="SSF52540">
    <property type="entry name" value="P-loop containing nucleoside triphosphate hydrolases"/>
    <property type="match status" value="1"/>
</dbReference>
<evidence type="ECO:0000313" key="6">
    <source>
        <dbReference type="EMBL" id="KKN36670.1"/>
    </source>
</evidence>
<proteinExistence type="predicted"/>
<feature type="transmembrane region" description="Helical" evidence="4">
    <location>
        <begin position="61"/>
        <end position="80"/>
    </location>
</feature>
<feature type="transmembrane region" description="Helical" evidence="4">
    <location>
        <begin position="220"/>
        <end position="239"/>
    </location>
</feature>
<keyword evidence="4" id="KW-0472">Membrane</keyword>
<evidence type="ECO:0000256" key="1">
    <source>
        <dbReference type="ARBA" id="ARBA00022741"/>
    </source>
</evidence>
<reference evidence="6" key="1">
    <citation type="journal article" date="2015" name="Nature">
        <title>Complex archaea that bridge the gap between prokaryotes and eukaryotes.</title>
        <authorList>
            <person name="Spang A."/>
            <person name="Saw J.H."/>
            <person name="Jorgensen S.L."/>
            <person name="Zaremba-Niedzwiedzka K."/>
            <person name="Martijn J."/>
            <person name="Lind A.E."/>
            <person name="van Eijk R."/>
            <person name="Schleper C."/>
            <person name="Guy L."/>
            <person name="Ettema T.J."/>
        </authorList>
    </citation>
    <scope>NUCLEOTIDE SEQUENCE</scope>
</reference>
<accession>A0A0F9PYD1</accession>
<dbReference type="InterPro" id="IPR027417">
    <property type="entry name" value="P-loop_NTPase"/>
</dbReference>
<organism evidence="6">
    <name type="scientific">marine sediment metagenome</name>
    <dbReference type="NCBI Taxonomy" id="412755"/>
    <lineage>
        <taxon>unclassified sequences</taxon>
        <taxon>metagenomes</taxon>
        <taxon>ecological metagenomes</taxon>
    </lineage>
</organism>
<name>A0A0F9PYD1_9ZZZZ</name>
<evidence type="ECO:0000256" key="2">
    <source>
        <dbReference type="ARBA" id="ARBA00022840"/>
    </source>
</evidence>
<dbReference type="InterPro" id="IPR045076">
    <property type="entry name" value="MutS"/>
</dbReference>